<dbReference type="Pfam" id="PF01963">
    <property type="entry name" value="TraB_PrgY_gumN"/>
    <property type="match status" value="1"/>
</dbReference>
<accession>A0ABX5F723</accession>
<comment type="caution">
    <text evidence="2">The sequence shown here is derived from an EMBL/GenBank/DDBJ whole genome shotgun (WGS) entry which is preliminary data.</text>
</comment>
<sequence>MASPGSAEAASLASKAPWMPPPMPPPLRPSRLRSVRRRALALAALILAAVPGLAAMPEGAAMPAGAAMPEGAAEVGTLWRLRDGAGTVFIAGSLHQLRRDRAGLPASYGLAYGEAERLAMELDMDALSPAALAGELVARAIDPDGRSLRDGLPPATWRTLQPRLAGLGLPEAAIDRFEPWALALLLASAAFLQQGYSPGSGVEGQLQARAAADRKPIDGLETPAEQFELFDGLPRTDQVQLLEVTLKELDGLGPRLDALEGAWRAGDLPRLEALLLDDYRQRPDLLERLVVRRNMAWVAPVRGFLRRPDDTLVVLGLMHLLGDRGLIALLRQQGLKPERFVDGGWRPEP</sequence>
<protein>
    <recommendedName>
        <fullName evidence="4">TraB/GumN family protein</fullName>
    </recommendedName>
</protein>
<dbReference type="PANTHER" id="PTHR40590">
    <property type="entry name" value="CYTOPLASMIC PROTEIN-RELATED"/>
    <property type="match status" value="1"/>
</dbReference>
<dbReference type="InterPro" id="IPR047111">
    <property type="entry name" value="YbaP-like"/>
</dbReference>
<evidence type="ECO:0008006" key="4">
    <source>
        <dbReference type="Google" id="ProtNLM"/>
    </source>
</evidence>
<dbReference type="InterPro" id="IPR002816">
    <property type="entry name" value="TraB/PrgY/GumN_fam"/>
</dbReference>
<feature type="region of interest" description="Disordered" evidence="1">
    <location>
        <begin position="1"/>
        <end position="30"/>
    </location>
</feature>
<reference evidence="2 3" key="2">
    <citation type="submission" date="2018-03" db="EMBL/GenBank/DDBJ databases">
        <title>The ancient ancestry and fast evolution of plastids.</title>
        <authorList>
            <person name="Moore K.R."/>
            <person name="Magnabosco C."/>
            <person name="Momper L."/>
            <person name="Gold D.A."/>
            <person name="Bosak T."/>
            <person name="Fournier G.P."/>
        </authorList>
    </citation>
    <scope>NUCLEOTIDE SEQUENCE [LARGE SCALE GENOMIC DNA]</scope>
    <source>
        <strain evidence="2 3">CCALA 015</strain>
    </source>
</reference>
<dbReference type="CDD" id="cd14789">
    <property type="entry name" value="Tiki"/>
    <property type="match status" value="1"/>
</dbReference>
<name>A0ABX5F723_9CHRO</name>
<organism evidence="2 3">
    <name type="scientific">Aphanothece cf. minutissima CCALA 015</name>
    <dbReference type="NCBI Taxonomy" id="2107695"/>
    <lineage>
        <taxon>Bacteria</taxon>
        <taxon>Bacillati</taxon>
        <taxon>Cyanobacteriota</taxon>
        <taxon>Cyanophyceae</taxon>
        <taxon>Oscillatoriophycideae</taxon>
        <taxon>Chroococcales</taxon>
        <taxon>Aphanothecaceae</taxon>
        <taxon>Aphanothece</taxon>
    </lineage>
</organism>
<evidence type="ECO:0000313" key="2">
    <source>
        <dbReference type="EMBL" id="PSB37331.1"/>
    </source>
</evidence>
<dbReference type="EMBL" id="PVWP01000006">
    <property type="protein sequence ID" value="PSB37331.1"/>
    <property type="molecule type" value="Genomic_DNA"/>
</dbReference>
<evidence type="ECO:0000256" key="1">
    <source>
        <dbReference type="SAM" id="MobiDB-lite"/>
    </source>
</evidence>
<dbReference type="PANTHER" id="PTHR40590:SF1">
    <property type="entry name" value="CYTOPLASMIC PROTEIN"/>
    <property type="match status" value="1"/>
</dbReference>
<reference evidence="2 3" key="1">
    <citation type="submission" date="2018-02" db="EMBL/GenBank/DDBJ databases">
        <authorList>
            <person name="Moore K."/>
            <person name="Momper L."/>
        </authorList>
    </citation>
    <scope>NUCLEOTIDE SEQUENCE [LARGE SCALE GENOMIC DNA]</scope>
    <source>
        <strain evidence="2 3">CCALA 015</strain>
    </source>
</reference>
<gene>
    <name evidence="2" type="ORF">C7B81_10335</name>
</gene>
<evidence type="ECO:0000313" key="3">
    <source>
        <dbReference type="Proteomes" id="UP000238218"/>
    </source>
</evidence>
<dbReference type="Proteomes" id="UP000238218">
    <property type="component" value="Unassembled WGS sequence"/>
</dbReference>
<keyword evidence="3" id="KW-1185">Reference proteome</keyword>
<feature type="compositionally biased region" description="Pro residues" evidence="1">
    <location>
        <begin position="18"/>
        <end position="28"/>
    </location>
</feature>
<proteinExistence type="predicted"/>